<evidence type="ECO:0000256" key="4">
    <source>
        <dbReference type="ARBA" id="ARBA00022692"/>
    </source>
</evidence>
<dbReference type="PROSITE" id="PS51257">
    <property type="entry name" value="PROKAR_LIPOPROTEIN"/>
    <property type="match status" value="1"/>
</dbReference>
<dbReference type="InterPro" id="IPR004667">
    <property type="entry name" value="ADP_ATP_car_bac_type"/>
</dbReference>
<keyword evidence="3 9" id="KW-0813">Transport</keyword>
<feature type="transmembrane region" description="Helical" evidence="9">
    <location>
        <begin position="76"/>
        <end position="98"/>
    </location>
</feature>
<keyword evidence="5 9" id="KW-0547">Nucleotide-binding</keyword>
<evidence type="ECO:0000313" key="10">
    <source>
        <dbReference type="EMBL" id="WUR04173.1"/>
    </source>
</evidence>
<dbReference type="EMBL" id="CP142732">
    <property type="protein sequence ID" value="WUR04173.1"/>
    <property type="molecule type" value="Genomic_DNA"/>
</dbReference>
<evidence type="ECO:0000256" key="5">
    <source>
        <dbReference type="ARBA" id="ARBA00022741"/>
    </source>
</evidence>
<dbReference type="AlphaFoldDB" id="A0AAX4JDT3"/>
<keyword evidence="4 9" id="KW-0812">Transmembrane</keyword>
<evidence type="ECO:0000256" key="1">
    <source>
        <dbReference type="ARBA" id="ARBA00004141"/>
    </source>
</evidence>
<dbReference type="GO" id="GO:0016020">
    <property type="term" value="C:membrane"/>
    <property type="evidence" value="ECO:0007669"/>
    <property type="project" value="UniProtKB-SubCell"/>
</dbReference>
<keyword evidence="11" id="KW-1185">Reference proteome</keyword>
<reference evidence="10" key="1">
    <citation type="journal article" date="2024" name="BMC Genomics">
        <title>Functional annotation of a divergent genome using sequence and structure-based similarity.</title>
        <authorList>
            <person name="Svedberg D."/>
            <person name="Winiger R.R."/>
            <person name="Berg A."/>
            <person name="Sharma H."/>
            <person name="Tellgren-Roth C."/>
            <person name="Debrunner-Vossbrinck B.A."/>
            <person name="Vossbrinck C.R."/>
            <person name="Barandun J."/>
        </authorList>
    </citation>
    <scope>NUCLEOTIDE SEQUENCE</scope>
    <source>
        <strain evidence="10">Illinois isolate</strain>
    </source>
</reference>
<sequence>MIKIRRPRDIKLVLSLIFFVACLGNTLLEFYTDIAIITKQIPSSLYFIKLFLSLPIILITMGLIQKSLYFYKFGTIINFIILFFSLSFLSLSIIYLKYEKSIQKGSLWAVDIFCDGKMKTRGLVGLIPFLYIYSEWVSTLSYLISDLFSSVMIGFAIYTLANYCCTEKDMKDIVPYFSSITAFSMLISVVSIVLKSKYVDESTNSRSFNHNSLFYFVLFFLCTVIYLLKTVLPVNEKEVNSKQEIKTDKQSHGILDLLKSKFLRNMCTAALIYAINAGYIDMTFKNALAAGSKMTNMPPKDYSQKFILTSIITISTVSLIYNFLIRGKFDANGIFFSSMVSPISAIFFSLVISFLALYNLNCPVRYTKINLENWFGAIGYAFSKITKYVLFDMAKEMLSMRISVEYRYKYKSIYDGICLKLGKSIVSFYCTILTFLGFSDIRRVSHFTLLFLMAGNFLWIKSVYYLNEKYKKSIDQNTEIDVEN</sequence>
<dbReference type="GO" id="GO:0005471">
    <property type="term" value="F:ATP:ADP antiporter activity"/>
    <property type="evidence" value="ECO:0007669"/>
    <property type="project" value="InterPro"/>
</dbReference>
<dbReference type="Proteomes" id="UP001334084">
    <property type="component" value="Chromosome 7"/>
</dbReference>
<evidence type="ECO:0000256" key="8">
    <source>
        <dbReference type="ARBA" id="ARBA00023136"/>
    </source>
</evidence>
<organism evidence="10 11">
    <name type="scientific">Vairimorpha necatrix</name>
    <dbReference type="NCBI Taxonomy" id="6039"/>
    <lineage>
        <taxon>Eukaryota</taxon>
        <taxon>Fungi</taxon>
        <taxon>Fungi incertae sedis</taxon>
        <taxon>Microsporidia</taxon>
        <taxon>Nosematidae</taxon>
        <taxon>Vairimorpha</taxon>
    </lineage>
</organism>
<dbReference type="RefSeq" id="XP_065330318.1">
    <property type="nucleotide sequence ID" value="XM_065474246.1"/>
</dbReference>
<keyword evidence="8 9" id="KW-0472">Membrane</keyword>
<evidence type="ECO:0000256" key="6">
    <source>
        <dbReference type="ARBA" id="ARBA00022840"/>
    </source>
</evidence>
<dbReference type="GeneID" id="90541995"/>
<feature type="transmembrane region" description="Helical" evidence="9">
    <location>
        <begin position="44"/>
        <end position="64"/>
    </location>
</feature>
<dbReference type="KEGG" id="vnx:VNE69_07239"/>
<evidence type="ECO:0000256" key="7">
    <source>
        <dbReference type="ARBA" id="ARBA00022989"/>
    </source>
</evidence>
<dbReference type="Pfam" id="PF03219">
    <property type="entry name" value="TLC"/>
    <property type="match status" value="1"/>
</dbReference>
<feature type="transmembrane region" description="Helical" evidence="9">
    <location>
        <begin position="213"/>
        <end position="232"/>
    </location>
</feature>
<name>A0AAX4JDT3_9MICR</name>
<proteinExistence type="inferred from homology"/>
<feature type="transmembrane region" description="Helical" evidence="9">
    <location>
        <begin position="140"/>
        <end position="161"/>
    </location>
</feature>
<dbReference type="PANTHER" id="PTHR31187:SF1">
    <property type="entry name" value="ADP,ATP CARRIER PROTEIN 1"/>
    <property type="match status" value="1"/>
</dbReference>
<feature type="transmembrane region" description="Helical" evidence="9">
    <location>
        <begin position="336"/>
        <end position="358"/>
    </location>
</feature>
<evidence type="ECO:0000256" key="3">
    <source>
        <dbReference type="ARBA" id="ARBA00022448"/>
    </source>
</evidence>
<feature type="transmembrane region" description="Helical" evidence="9">
    <location>
        <begin position="173"/>
        <end position="193"/>
    </location>
</feature>
<evidence type="ECO:0000256" key="2">
    <source>
        <dbReference type="ARBA" id="ARBA00007127"/>
    </source>
</evidence>
<accession>A0AAX4JDT3</accession>
<feature type="transmembrane region" description="Helical" evidence="9">
    <location>
        <begin position="444"/>
        <end position="466"/>
    </location>
</feature>
<evidence type="ECO:0000256" key="9">
    <source>
        <dbReference type="RuleBase" id="RU363121"/>
    </source>
</evidence>
<dbReference type="PANTHER" id="PTHR31187">
    <property type="match status" value="1"/>
</dbReference>
<keyword evidence="7 9" id="KW-1133">Transmembrane helix</keyword>
<protein>
    <recommendedName>
        <fullName evidence="9">ADP,ATP carrier protein</fullName>
    </recommendedName>
</protein>
<comment type="similarity">
    <text evidence="2 9">Belongs to the ADP/ATP translocase tlc family.</text>
</comment>
<comment type="subcellular location">
    <subcellularLocation>
        <location evidence="1 9">Membrane</location>
        <topology evidence="1 9">Multi-pass membrane protein</topology>
    </subcellularLocation>
</comment>
<dbReference type="GO" id="GO:0005524">
    <property type="term" value="F:ATP binding"/>
    <property type="evidence" value="ECO:0007669"/>
    <property type="project" value="UniProtKB-KW"/>
</dbReference>
<feature type="transmembrane region" description="Helical" evidence="9">
    <location>
        <begin position="373"/>
        <end position="391"/>
    </location>
</feature>
<feature type="transmembrane region" description="Helical" evidence="9">
    <location>
        <begin position="302"/>
        <end position="324"/>
    </location>
</feature>
<feature type="transmembrane region" description="Helical" evidence="9">
    <location>
        <begin position="262"/>
        <end position="282"/>
    </location>
</feature>
<feature type="transmembrane region" description="Helical" evidence="9">
    <location>
        <begin position="412"/>
        <end position="438"/>
    </location>
</feature>
<evidence type="ECO:0000313" key="11">
    <source>
        <dbReference type="Proteomes" id="UP001334084"/>
    </source>
</evidence>
<keyword evidence="6 9" id="KW-0067">ATP-binding</keyword>
<gene>
    <name evidence="10" type="ORF">VNE69_07239</name>
</gene>
<feature type="transmembrane region" description="Helical" evidence="9">
    <location>
        <begin position="12"/>
        <end position="32"/>
    </location>
</feature>